<keyword evidence="2" id="KW-1185">Reference proteome</keyword>
<sequence>MSSPSLLIAARIERIRHFLGDRLSDLSGDIWGYLPPILPTTYELEWEIECPPNFVAFRSARFTKEKVFGVFRKNNGRMVHRIDYDTNGDISGDPDFLFKLESAYHEAFVYENDLYYVLESEKNCLRKRPLGKKATVSGLAYTSRPIARIETAAGLLFLIEENTHNLFRVESDNLELIYERCLEYDGTDLTESDDNYMSILVDAVVEGNKLTRLLYYTGGRKTCLRLWHEELGEREVSFGMKAGEYRFLPGTEHALCPSFVGLRAEQVFMYNMCQKFLAEVDGELFVKRWTVSSLVSSNMGRDRRFSVVQLRLLYDPRINLEPFEPMEKIEIL</sequence>
<protein>
    <submittedName>
        <fullName evidence="1">Uncharacterized protein</fullName>
    </submittedName>
</protein>
<accession>A0A7J6LFZ6</accession>
<dbReference type="Proteomes" id="UP000591131">
    <property type="component" value="Unassembled WGS sequence"/>
</dbReference>
<reference evidence="1 2" key="1">
    <citation type="submission" date="2020-04" db="EMBL/GenBank/DDBJ databases">
        <title>Perkinsus chesapeaki whole genome sequence.</title>
        <authorList>
            <person name="Bogema D.R."/>
        </authorList>
    </citation>
    <scope>NUCLEOTIDE SEQUENCE [LARGE SCALE GENOMIC DNA]</scope>
    <source>
        <strain evidence="1">ATCC PRA-425</strain>
    </source>
</reference>
<evidence type="ECO:0000313" key="1">
    <source>
        <dbReference type="EMBL" id="KAF4658184.1"/>
    </source>
</evidence>
<dbReference type="AlphaFoldDB" id="A0A7J6LFZ6"/>
<dbReference type="EMBL" id="JAAPAO010000505">
    <property type="protein sequence ID" value="KAF4658184.1"/>
    <property type="molecule type" value="Genomic_DNA"/>
</dbReference>
<organism evidence="1 2">
    <name type="scientific">Perkinsus chesapeaki</name>
    <name type="common">Clam parasite</name>
    <name type="synonym">Perkinsus andrewsi</name>
    <dbReference type="NCBI Taxonomy" id="330153"/>
    <lineage>
        <taxon>Eukaryota</taxon>
        <taxon>Sar</taxon>
        <taxon>Alveolata</taxon>
        <taxon>Perkinsozoa</taxon>
        <taxon>Perkinsea</taxon>
        <taxon>Perkinsida</taxon>
        <taxon>Perkinsidae</taxon>
        <taxon>Perkinsus</taxon>
    </lineage>
</organism>
<proteinExistence type="predicted"/>
<evidence type="ECO:0000313" key="2">
    <source>
        <dbReference type="Proteomes" id="UP000591131"/>
    </source>
</evidence>
<comment type="caution">
    <text evidence="1">The sequence shown here is derived from an EMBL/GenBank/DDBJ whole genome shotgun (WGS) entry which is preliminary data.</text>
</comment>
<name>A0A7J6LFZ6_PERCH</name>
<gene>
    <name evidence="1" type="ORF">FOL47_008130</name>
</gene>